<keyword evidence="3 7" id="KW-0251">Elongation factor</keyword>
<evidence type="ECO:0000256" key="7">
    <source>
        <dbReference type="HAMAP-Rule" id="MF_00054"/>
    </source>
</evidence>
<dbReference type="GO" id="GO:0005737">
    <property type="term" value="C:cytoplasm"/>
    <property type="evidence" value="ECO:0007669"/>
    <property type="project" value="UniProtKB-SubCell"/>
</dbReference>
<dbReference type="PANTHER" id="PTHR43261:SF1">
    <property type="entry name" value="RIBOSOME-RELEASING FACTOR 2, MITOCHONDRIAL"/>
    <property type="match status" value="1"/>
</dbReference>
<dbReference type="NCBIfam" id="TIGR00484">
    <property type="entry name" value="EF-G"/>
    <property type="match status" value="1"/>
</dbReference>
<dbReference type="SUPFAM" id="SSF54980">
    <property type="entry name" value="EF-G C-terminal domain-like"/>
    <property type="match status" value="2"/>
</dbReference>
<dbReference type="InterPro" id="IPR027417">
    <property type="entry name" value="P-loop_NTPase"/>
</dbReference>
<keyword evidence="4 7" id="KW-0648">Protein biosynthesis</keyword>
<dbReference type="SUPFAM" id="SSF50447">
    <property type="entry name" value="Translation proteins"/>
    <property type="match status" value="1"/>
</dbReference>
<accession>S3DHR6</accession>
<evidence type="ECO:0000256" key="3">
    <source>
        <dbReference type="ARBA" id="ARBA00022768"/>
    </source>
</evidence>
<dbReference type="NCBIfam" id="TIGR00231">
    <property type="entry name" value="small_GTP"/>
    <property type="match status" value="1"/>
</dbReference>
<evidence type="ECO:0000259" key="9">
    <source>
        <dbReference type="PROSITE" id="PS51722"/>
    </source>
</evidence>
<dbReference type="InterPro" id="IPR000640">
    <property type="entry name" value="EFG_V-like"/>
</dbReference>
<dbReference type="InterPro" id="IPR035647">
    <property type="entry name" value="EFG_III/V"/>
</dbReference>
<comment type="similarity">
    <text evidence="1 7">Belongs to the TRAFAC class translation factor GTPase superfamily. Classic translation factor GTPase family. EF-G/EF-2 subfamily.</text>
</comment>
<name>S3DHR6_9GAMM</name>
<feature type="domain" description="Tr-type G" evidence="9">
    <location>
        <begin position="8"/>
        <end position="290"/>
    </location>
</feature>
<dbReference type="PANTHER" id="PTHR43261">
    <property type="entry name" value="TRANSLATION ELONGATION FACTOR G-RELATED"/>
    <property type="match status" value="1"/>
</dbReference>
<dbReference type="Gene3D" id="2.40.30.10">
    <property type="entry name" value="Translation factors"/>
    <property type="match status" value="1"/>
</dbReference>
<evidence type="ECO:0000256" key="8">
    <source>
        <dbReference type="NCBIfam" id="TIGR00484"/>
    </source>
</evidence>
<dbReference type="InterPro" id="IPR041095">
    <property type="entry name" value="EFG_II"/>
</dbReference>
<dbReference type="FunFam" id="3.30.70.240:FF:000001">
    <property type="entry name" value="Elongation factor G"/>
    <property type="match status" value="1"/>
</dbReference>
<dbReference type="SMART" id="SM00838">
    <property type="entry name" value="EFG_C"/>
    <property type="match status" value="1"/>
</dbReference>
<dbReference type="FunFam" id="3.30.70.870:FF:000001">
    <property type="entry name" value="Elongation factor G"/>
    <property type="match status" value="1"/>
</dbReference>
<dbReference type="Proteomes" id="UP000053688">
    <property type="component" value="Unassembled WGS sequence"/>
</dbReference>
<dbReference type="InterPro" id="IPR000795">
    <property type="entry name" value="T_Tr_GTP-bd_dom"/>
</dbReference>
<keyword evidence="7" id="KW-0963">Cytoplasm</keyword>
<feature type="binding site" evidence="7">
    <location>
        <begin position="88"/>
        <end position="92"/>
    </location>
    <ligand>
        <name>GTP</name>
        <dbReference type="ChEBI" id="CHEBI:37565"/>
    </ligand>
</feature>
<dbReference type="InterPro" id="IPR005517">
    <property type="entry name" value="Transl_elong_EFG/EF2_IV"/>
</dbReference>
<dbReference type="SMART" id="SM00889">
    <property type="entry name" value="EFG_IV"/>
    <property type="match status" value="1"/>
</dbReference>
<dbReference type="STRING" id="28176.CF66_1001"/>
<proteinExistence type="inferred from homology"/>
<dbReference type="CDD" id="cd01886">
    <property type="entry name" value="EF-G"/>
    <property type="match status" value="1"/>
</dbReference>
<dbReference type="InterPro" id="IPR020568">
    <property type="entry name" value="Ribosomal_Su5_D2-typ_SF"/>
</dbReference>
<comment type="subcellular location">
    <subcellularLocation>
        <location evidence="7">Cytoplasm</location>
    </subcellularLocation>
</comment>
<dbReference type="RefSeq" id="WP_016503790.1">
    <property type="nucleotide sequence ID" value="NZ_AMSD01000001.1"/>
</dbReference>
<evidence type="ECO:0000256" key="1">
    <source>
        <dbReference type="ARBA" id="ARBA00005870"/>
    </source>
</evidence>
<dbReference type="EMBL" id="AMSD01000001">
    <property type="protein sequence ID" value="EPE37992.1"/>
    <property type="molecule type" value="Genomic_DNA"/>
</dbReference>
<dbReference type="GO" id="GO:0003924">
    <property type="term" value="F:GTPase activity"/>
    <property type="evidence" value="ECO:0007669"/>
    <property type="project" value="InterPro"/>
</dbReference>
<dbReference type="GO" id="GO:0032790">
    <property type="term" value="P:ribosome disassembly"/>
    <property type="evidence" value="ECO:0007669"/>
    <property type="project" value="TreeGrafter"/>
</dbReference>
<protein>
    <recommendedName>
        <fullName evidence="7 8">Elongation factor G</fullName>
        <shortName evidence="7">EF-G</shortName>
    </recommendedName>
</protein>
<dbReference type="Pfam" id="PF22042">
    <property type="entry name" value="EF-G_D2"/>
    <property type="match status" value="1"/>
</dbReference>
<feature type="binding site" evidence="7">
    <location>
        <begin position="17"/>
        <end position="24"/>
    </location>
    <ligand>
        <name>GTP</name>
        <dbReference type="ChEBI" id="CHEBI:37565"/>
    </ligand>
</feature>
<evidence type="ECO:0000256" key="2">
    <source>
        <dbReference type="ARBA" id="ARBA00022741"/>
    </source>
</evidence>
<dbReference type="InterPro" id="IPR004540">
    <property type="entry name" value="Transl_elong_EFG/EF2"/>
</dbReference>
<dbReference type="PRINTS" id="PR00315">
    <property type="entry name" value="ELONGATNFCT"/>
</dbReference>
<evidence type="ECO:0000313" key="10">
    <source>
        <dbReference type="EMBL" id="EPE37992.1"/>
    </source>
</evidence>
<comment type="function">
    <text evidence="6 7">Catalyzes the GTP-dependent ribosomal translocation step during translation elongation. During this step, the ribosome changes from the pre-translocational (PRE) to the post-translocational (POST) state as the newly formed A-site-bound peptidyl-tRNA and P-site-bound deacylated tRNA move to the P and E sites, respectively. Catalyzes the coordinated movement of the two tRNA molecules, the mRNA and conformational changes in the ribosome.</text>
</comment>
<dbReference type="AlphaFoldDB" id="S3DHR6"/>
<dbReference type="HAMAP" id="MF_00054_B">
    <property type="entry name" value="EF_G_EF_2_B"/>
    <property type="match status" value="1"/>
</dbReference>
<dbReference type="GO" id="GO:0005525">
    <property type="term" value="F:GTP binding"/>
    <property type="evidence" value="ECO:0007669"/>
    <property type="project" value="UniProtKB-UniRule"/>
</dbReference>
<dbReference type="SUPFAM" id="SSF52540">
    <property type="entry name" value="P-loop containing nucleoside triphosphate hydrolases"/>
    <property type="match status" value="1"/>
</dbReference>
<dbReference type="InterPro" id="IPR035649">
    <property type="entry name" value="EFG_V"/>
</dbReference>
<dbReference type="Gene3D" id="3.30.230.10">
    <property type="match status" value="1"/>
</dbReference>
<dbReference type="InterPro" id="IPR053905">
    <property type="entry name" value="EF-G-like_DII"/>
</dbReference>
<keyword evidence="2 7" id="KW-0547">Nucleotide-binding</keyword>
<dbReference type="Pfam" id="PF00679">
    <property type="entry name" value="EFG_C"/>
    <property type="match status" value="1"/>
</dbReference>
<dbReference type="SUPFAM" id="SSF54211">
    <property type="entry name" value="Ribosomal protein S5 domain 2-like"/>
    <property type="match status" value="1"/>
</dbReference>
<evidence type="ECO:0000256" key="6">
    <source>
        <dbReference type="ARBA" id="ARBA00024731"/>
    </source>
</evidence>
<dbReference type="Pfam" id="PF03764">
    <property type="entry name" value="EFG_IV"/>
    <property type="match status" value="1"/>
</dbReference>
<keyword evidence="5 7" id="KW-0342">GTP-binding</keyword>
<gene>
    <name evidence="10" type="primary">fusA2</name>
    <name evidence="7" type="synonym">fusA</name>
    <name evidence="10" type="ORF">O1U_0455</name>
</gene>
<dbReference type="NCBIfam" id="NF009381">
    <property type="entry name" value="PRK12740.1-5"/>
    <property type="match status" value="1"/>
</dbReference>
<comment type="caution">
    <text evidence="10">The sequence shown here is derived from an EMBL/GenBank/DDBJ whole genome shotgun (WGS) entry which is preliminary data.</text>
</comment>
<dbReference type="CDD" id="cd03713">
    <property type="entry name" value="EFG_mtEFG_C"/>
    <property type="match status" value="1"/>
</dbReference>
<evidence type="ECO:0000313" key="11">
    <source>
        <dbReference type="Proteomes" id="UP000053688"/>
    </source>
</evidence>
<dbReference type="GO" id="GO:0097216">
    <property type="term" value="F:guanosine tetraphosphate binding"/>
    <property type="evidence" value="ECO:0007669"/>
    <property type="project" value="UniProtKB-ARBA"/>
</dbReference>
<dbReference type="CDD" id="cd16262">
    <property type="entry name" value="EFG_III"/>
    <property type="match status" value="1"/>
</dbReference>
<dbReference type="Pfam" id="PF00009">
    <property type="entry name" value="GTP_EFTU"/>
    <property type="match status" value="1"/>
</dbReference>
<dbReference type="InterPro" id="IPR014721">
    <property type="entry name" value="Ribsml_uS5_D2-typ_fold_subgr"/>
</dbReference>
<dbReference type="InterPro" id="IPR009022">
    <property type="entry name" value="EFG_III"/>
</dbReference>
<dbReference type="PROSITE" id="PS51722">
    <property type="entry name" value="G_TR_2"/>
    <property type="match status" value="1"/>
</dbReference>
<keyword evidence="11" id="KW-1185">Reference proteome</keyword>
<dbReference type="eggNOG" id="COG0480">
    <property type="taxonomic scope" value="Bacteria"/>
</dbReference>
<dbReference type="InterPro" id="IPR009000">
    <property type="entry name" value="Transl_B-barrel_sf"/>
</dbReference>
<dbReference type="FunFam" id="2.40.30.10:FF:000006">
    <property type="entry name" value="Elongation factor G"/>
    <property type="match status" value="1"/>
</dbReference>
<dbReference type="Gene3D" id="3.30.70.240">
    <property type="match status" value="1"/>
</dbReference>
<evidence type="ECO:0000256" key="4">
    <source>
        <dbReference type="ARBA" id="ARBA00022917"/>
    </source>
</evidence>
<dbReference type="InterPro" id="IPR031157">
    <property type="entry name" value="G_TR_CS"/>
</dbReference>
<organism evidence="10 11">
    <name type="scientific">Candidatus Photodesmus katoptron Akat1</name>
    <dbReference type="NCBI Taxonomy" id="1236703"/>
    <lineage>
        <taxon>Bacteria</taxon>
        <taxon>Pseudomonadati</taxon>
        <taxon>Pseudomonadota</taxon>
        <taxon>Gammaproteobacteria</taxon>
        <taxon>Vibrionales</taxon>
        <taxon>Vibrionaceae</taxon>
        <taxon>Candidatus Photodesmus</taxon>
    </lineage>
</organism>
<dbReference type="GO" id="GO:0003746">
    <property type="term" value="F:translation elongation factor activity"/>
    <property type="evidence" value="ECO:0007669"/>
    <property type="project" value="UniProtKB-UniRule"/>
</dbReference>
<dbReference type="Gene3D" id="3.30.70.870">
    <property type="entry name" value="Elongation Factor G (Translational Gtpase), domain 3"/>
    <property type="match status" value="1"/>
</dbReference>
<feature type="binding site" evidence="7">
    <location>
        <begin position="142"/>
        <end position="145"/>
    </location>
    <ligand>
        <name>GTP</name>
        <dbReference type="ChEBI" id="CHEBI:37565"/>
    </ligand>
</feature>
<dbReference type="InterPro" id="IPR005225">
    <property type="entry name" value="Small_GTP-bd"/>
</dbReference>
<dbReference type="Pfam" id="PF14492">
    <property type="entry name" value="EFG_III"/>
    <property type="match status" value="1"/>
</dbReference>
<sequence length="698" mass="78602">MVRETPIENYRNIGICAHVDAGKTTTTERILFYTGFSHKIGEVHDGTAIMDWMDQERERGITITSAAITTFWSGMCSQFPSNRINIIDTPGHVDFTIEVERSLRVLDGVILVFCGNSGVESQSETVWYQADKYAIPRLIFVNKMDRIGANFLRVVDEIKTHFNVNVVPIQLSIGEENRFSGIIDLIKMKAIRWNEVDQGLTFSYEDIPINMKELAKKWHDNLIEVAVESNEELMDKYLLGVDLTENEIKNGLRNRTLNNEIVLAMCGSAFKNQGIQAILDAIIEYLPSPFDVPAVIGIDDKNHKVKRRVSDDEPFSALVFKISTDPFVGTLVFIRVYSGVIKTGELIYNSVRDKFDRVDRIMQMHSNKRQEIKAVFSGDIAAIIGLKDVKTGDTLCSRENKLILEQIEFPVPVIQMSVESSFQSEQEKMIKALTVISKEDPSFQVKVDNESGQILIAGMGELHLDIIIDRMKREFSINCKVGKPQVAFRETICNIVKVEEEFIYEFSGRNQYARVLLKIEPAKVGEGFVFLNEVLDDSIPDEYIPSIILGIKEQMNNGVLAGYPMLDIKVTLLGGSYHETDSSQMAFRIASSVALKKGSLDAKPIVLEPLMQVEIITPIDCIGEVIGDLNRRRGTIQEINEKTVQLKIVSAQVPLSTMFGYSTHLRSATRGRASYSMEFSKYIEVPKNILSTLMSMSI</sequence>
<dbReference type="FunFam" id="3.40.50.300:FF:000029">
    <property type="entry name" value="Elongation factor G"/>
    <property type="match status" value="1"/>
</dbReference>
<dbReference type="PATRIC" id="fig|1236703.3.peg.455"/>
<dbReference type="PROSITE" id="PS00301">
    <property type="entry name" value="G_TR_1"/>
    <property type="match status" value="1"/>
</dbReference>
<dbReference type="CDD" id="cd04088">
    <property type="entry name" value="EFG_mtEFG_II"/>
    <property type="match status" value="1"/>
</dbReference>
<evidence type="ECO:0000256" key="5">
    <source>
        <dbReference type="ARBA" id="ARBA00023134"/>
    </source>
</evidence>
<dbReference type="Gene3D" id="3.40.50.300">
    <property type="entry name" value="P-loop containing nucleotide triphosphate hydrolases"/>
    <property type="match status" value="1"/>
</dbReference>
<reference evidence="10 11" key="1">
    <citation type="journal article" date="2014" name="Environ. Microbiol.">
        <title>Genomic signatures of obligate host dependence in the luminous bacterial symbiont of a vertebrate.</title>
        <authorList>
            <person name="Hendry T.A."/>
            <person name="de Wet J.R."/>
            <person name="Dunlap P.V."/>
        </authorList>
    </citation>
    <scope>NUCLEOTIDE SEQUENCE [LARGE SCALE GENOMIC DNA]</scope>
    <source>
        <strain evidence="10 11">Akat1</strain>
    </source>
</reference>